<sequence>MHKFIFFHEELRVEEEILHRMWLVDLEWHNRLPCFQEKRLMWVEDPEGHKMWVEDLKGHNPLPKVVEPSALLLSLEVILLISLVPLSL</sequence>
<evidence type="ECO:0000313" key="2">
    <source>
        <dbReference type="Proteomes" id="UP001054252"/>
    </source>
</evidence>
<proteinExistence type="predicted"/>
<name>A0AAV5MAT7_9ROSI</name>
<comment type="caution">
    <text evidence="1">The sequence shown here is derived from an EMBL/GenBank/DDBJ whole genome shotgun (WGS) entry which is preliminary data.</text>
</comment>
<dbReference type="AlphaFoldDB" id="A0AAV5MAT7"/>
<accession>A0AAV5MAT7</accession>
<evidence type="ECO:0000313" key="1">
    <source>
        <dbReference type="EMBL" id="GKV46990.1"/>
    </source>
</evidence>
<organism evidence="1 2">
    <name type="scientific">Rubroshorea leprosula</name>
    <dbReference type="NCBI Taxonomy" id="152421"/>
    <lineage>
        <taxon>Eukaryota</taxon>
        <taxon>Viridiplantae</taxon>
        <taxon>Streptophyta</taxon>
        <taxon>Embryophyta</taxon>
        <taxon>Tracheophyta</taxon>
        <taxon>Spermatophyta</taxon>
        <taxon>Magnoliopsida</taxon>
        <taxon>eudicotyledons</taxon>
        <taxon>Gunneridae</taxon>
        <taxon>Pentapetalae</taxon>
        <taxon>rosids</taxon>
        <taxon>malvids</taxon>
        <taxon>Malvales</taxon>
        <taxon>Dipterocarpaceae</taxon>
        <taxon>Rubroshorea</taxon>
    </lineage>
</organism>
<protein>
    <submittedName>
        <fullName evidence="1">Uncharacterized protein</fullName>
    </submittedName>
</protein>
<gene>
    <name evidence="1" type="ORF">SLEP1_g53940</name>
</gene>
<dbReference type="Proteomes" id="UP001054252">
    <property type="component" value="Unassembled WGS sequence"/>
</dbReference>
<keyword evidence="2" id="KW-1185">Reference proteome</keyword>
<reference evidence="1 2" key="1">
    <citation type="journal article" date="2021" name="Commun. Biol.">
        <title>The genome of Shorea leprosula (Dipterocarpaceae) highlights the ecological relevance of drought in aseasonal tropical rainforests.</title>
        <authorList>
            <person name="Ng K.K.S."/>
            <person name="Kobayashi M.J."/>
            <person name="Fawcett J.A."/>
            <person name="Hatakeyama M."/>
            <person name="Paape T."/>
            <person name="Ng C.H."/>
            <person name="Ang C.C."/>
            <person name="Tnah L.H."/>
            <person name="Lee C.T."/>
            <person name="Nishiyama T."/>
            <person name="Sese J."/>
            <person name="O'Brien M.J."/>
            <person name="Copetti D."/>
            <person name="Mohd Noor M.I."/>
            <person name="Ong R.C."/>
            <person name="Putra M."/>
            <person name="Sireger I.Z."/>
            <person name="Indrioko S."/>
            <person name="Kosugi Y."/>
            <person name="Izuno A."/>
            <person name="Isagi Y."/>
            <person name="Lee S.L."/>
            <person name="Shimizu K.K."/>
        </authorList>
    </citation>
    <scope>NUCLEOTIDE SEQUENCE [LARGE SCALE GENOMIC DNA]</scope>
    <source>
        <strain evidence="1">214</strain>
    </source>
</reference>
<dbReference type="EMBL" id="BPVZ01000219">
    <property type="protein sequence ID" value="GKV46990.1"/>
    <property type="molecule type" value="Genomic_DNA"/>
</dbReference>